<accession>W9X8Q8</accession>
<gene>
    <name evidence="2" type="ORF">A1O5_01131</name>
</gene>
<evidence type="ECO:0000313" key="3">
    <source>
        <dbReference type="Proteomes" id="UP000019471"/>
    </source>
</evidence>
<protein>
    <recommendedName>
        <fullName evidence="1">CHAT domain-containing protein</fullName>
    </recommendedName>
</protein>
<reference evidence="2 3" key="1">
    <citation type="submission" date="2013-03" db="EMBL/GenBank/DDBJ databases">
        <title>The Genome Sequence of Cladophialophora psammophila CBS 110553.</title>
        <authorList>
            <consortium name="The Broad Institute Genomics Platform"/>
            <person name="Cuomo C."/>
            <person name="de Hoog S."/>
            <person name="Gorbushina A."/>
            <person name="Walker B."/>
            <person name="Young S.K."/>
            <person name="Zeng Q."/>
            <person name="Gargeya S."/>
            <person name="Fitzgerald M."/>
            <person name="Haas B."/>
            <person name="Abouelleil A."/>
            <person name="Allen A.W."/>
            <person name="Alvarado L."/>
            <person name="Arachchi H.M."/>
            <person name="Berlin A.M."/>
            <person name="Chapman S.B."/>
            <person name="Gainer-Dewar J."/>
            <person name="Goldberg J."/>
            <person name="Griggs A."/>
            <person name="Gujja S."/>
            <person name="Hansen M."/>
            <person name="Howarth C."/>
            <person name="Imamovic A."/>
            <person name="Ireland A."/>
            <person name="Larimer J."/>
            <person name="McCowan C."/>
            <person name="Murphy C."/>
            <person name="Pearson M."/>
            <person name="Poon T.W."/>
            <person name="Priest M."/>
            <person name="Roberts A."/>
            <person name="Saif S."/>
            <person name="Shea T."/>
            <person name="Sisk P."/>
            <person name="Sykes S."/>
            <person name="Wortman J."/>
            <person name="Nusbaum C."/>
            <person name="Birren B."/>
        </authorList>
    </citation>
    <scope>NUCLEOTIDE SEQUENCE [LARGE SCALE GENOMIC DNA]</scope>
    <source>
        <strain evidence="2 3">CBS 110553</strain>
    </source>
</reference>
<comment type="caution">
    <text evidence="2">The sequence shown here is derived from an EMBL/GenBank/DDBJ whole genome shotgun (WGS) entry which is preliminary data.</text>
</comment>
<sequence>MQANGAYSLYTQAGGSEMIITSLNYLFDLLSAFQFNSKVDLLKYWLVEAQKIENFCDAIRRSVAMTSDVQSLLEKRMIISGHQYRKLYDNAFTACMITDDAAAAWQWVQKSKARSLSDVFGIRAVLPVSLLAAIKADSEAHALFEKERLLGAAALKTGPLEYLNARRQAEEVRLRMKEHPLLAQALNIREGAFDIGFSQVALGEALDLSGGTCENVKYVEWYIPHRPSSETKIVVLVRALDGDTTMRELNITTGSIESWIKRRLVYPREAKAPLGEASARARLKELGPLVNDLLQLTNEEDLLILSPSGILNHIPIHALFLGDKTLIERNLIVYSSSSAIFRHAYMRAVSQATNPSHPNDRASLLTVYESDGARGRDERDAIYKHAETLSKTMVFQVRTAEEVSKASFKEAAASSDWIHYHGHALFNKRDVLRSCLVLAGGLEEAQALADTTHLSATEASNTSKNLTVSDIFDIDMQVSAPHVTVVACDSGTQDIAAGDEPLGIIPALLYAGATSVIGTLWPVESAAARRFSELFYSNLRTQIEAKPRVKVMVLNLAQALRITICEMMRKDNSETKAPVHWAPYVLHGCWFRGYRSPTTMEASD</sequence>
<dbReference type="eggNOG" id="ENOG502SADU">
    <property type="taxonomic scope" value="Eukaryota"/>
</dbReference>
<dbReference type="InterPro" id="IPR024983">
    <property type="entry name" value="CHAT_dom"/>
</dbReference>
<evidence type="ECO:0000259" key="1">
    <source>
        <dbReference type="Pfam" id="PF12770"/>
    </source>
</evidence>
<proteinExistence type="predicted"/>
<organism evidence="2 3">
    <name type="scientific">Cladophialophora psammophila CBS 110553</name>
    <dbReference type="NCBI Taxonomy" id="1182543"/>
    <lineage>
        <taxon>Eukaryota</taxon>
        <taxon>Fungi</taxon>
        <taxon>Dikarya</taxon>
        <taxon>Ascomycota</taxon>
        <taxon>Pezizomycotina</taxon>
        <taxon>Eurotiomycetes</taxon>
        <taxon>Chaetothyriomycetidae</taxon>
        <taxon>Chaetothyriales</taxon>
        <taxon>Herpotrichiellaceae</taxon>
        <taxon>Cladophialophora</taxon>
    </lineage>
</organism>
<evidence type="ECO:0000313" key="2">
    <source>
        <dbReference type="EMBL" id="EXJ76623.1"/>
    </source>
</evidence>
<keyword evidence="3" id="KW-1185">Reference proteome</keyword>
<feature type="domain" description="CHAT" evidence="1">
    <location>
        <begin position="299"/>
        <end position="588"/>
    </location>
</feature>
<name>W9X8Q8_9EURO</name>
<dbReference type="Pfam" id="PF12770">
    <property type="entry name" value="CHAT"/>
    <property type="match status" value="1"/>
</dbReference>
<dbReference type="EMBL" id="AMGX01000001">
    <property type="protein sequence ID" value="EXJ76623.1"/>
    <property type="molecule type" value="Genomic_DNA"/>
</dbReference>
<dbReference type="AlphaFoldDB" id="W9X8Q8"/>
<dbReference type="HOGENOM" id="CLU_008132_0_0_1"/>
<dbReference type="STRING" id="1182543.W9X8Q8"/>
<dbReference type="RefSeq" id="XP_007739940.1">
    <property type="nucleotide sequence ID" value="XM_007741750.1"/>
</dbReference>
<dbReference type="GeneID" id="19185867"/>
<dbReference type="OrthoDB" id="9991317at2759"/>
<dbReference type="Proteomes" id="UP000019471">
    <property type="component" value="Unassembled WGS sequence"/>
</dbReference>